<evidence type="ECO:0000313" key="3">
    <source>
        <dbReference type="Proteomes" id="UP000647587"/>
    </source>
</evidence>
<organism evidence="2 3">
    <name type="scientific">Deinococcus malanensis</name>
    <dbReference type="NCBI Taxonomy" id="1706855"/>
    <lineage>
        <taxon>Bacteria</taxon>
        <taxon>Thermotogati</taxon>
        <taxon>Deinococcota</taxon>
        <taxon>Deinococci</taxon>
        <taxon>Deinococcales</taxon>
        <taxon>Deinococcaceae</taxon>
        <taxon>Deinococcus</taxon>
    </lineage>
</organism>
<feature type="region of interest" description="Disordered" evidence="1">
    <location>
        <begin position="262"/>
        <end position="281"/>
    </location>
</feature>
<dbReference type="EMBL" id="BMPP01000001">
    <property type="protein sequence ID" value="GGK11649.1"/>
    <property type="molecule type" value="Genomic_DNA"/>
</dbReference>
<comment type="caution">
    <text evidence="2">The sequence shown here is derived from an EMBL/GenBank/DDBJ whole genome shotgun (WGS) entry which is preliminary data.</text>
</comment>
<evidence type="ECO:0000256" key="1">
    <source>
        <dbReference type="SAM" id="MobiDB-lite"/>
    </source>
</evidence>
<evidence type="ECO:0008006" key="4">
    <source>
        <dbReference type="Google" id="ProtNLM"/>
    </source>
</evidence>
<reference evidence="3" key="1">
    <citation type="journal article" date="2019" name="Int. J. Syst. Evol. Microbiol.">
        <title>The Global Catalogue of Microorganisms (GCM) 10K type strain sequencing project: providing services to taxonomists for standard genome sequencing and annotation.</title>
        <authorList>
            <consortium name="The Broad Institute Genomics Platform"/>
            <consortium name="The Broad Institute Genome Sequencing Center for Infectious Disease"/>
            <person name="Wu L."/>
            <person name="Ma J."/>
        </authorList>
    </citation>
    <scope>NUCLEOTIDE SEQUENCE [LARGE SCALE GENOMIC DNA]</scope>
    <source>
        <strain evidence="3">JCM 30331</strain>
    </source>
</reference>
<protein>
    <recommendedName>
        <fullName evidence="4">DUF2213 domain-containing protein</fullName>
    </recommendedName>
</protein>
<proteinExistence type="predicted"/>
<name>A0ABQ2EGH1_9DEIO</name>
<dbReference type="Proteomes" id="UP000647587">
    <property type="component" value="Unassembled WGS sequence"/>
</dbReference>
<feature type="region of interest" description="Disordered" evidence="1">
    <location>
        <begin position="418"/>
        <end position="443"/>
    </location>
</feature>
<keyword evidence="3" id="KW-1185">Reference proteome</keyword>
<dbReference type="RefSeq" id="WP_189003542.1">
    <property type="nucleotide sequence ID" value="NZ_BMPP01000001.1"/>
</dbReference>
<evidence type="ECO:0000313" key="2">
    <source>
        <dbReference type="EMBL" id="GGK11649.1"/>
    </source>
</evidence>
<gene>
    <name evidence="2" type="ORF">GCM10008955_01120</name>
</gene>
<accession>A0ABQ2EGH1</accession>
<sequence length="443" mass="47300">MKHQATFSQTARLARASSLPGGHLERINALQAQRGKPALAADQVLATPIRLFGNELTSYFTRIPDSDLRTLAEQINAAAGPMLSAHVTDDTPIGTFYMAGVTEGPTNGTSAQGLGQPTQVQYLDTWAYWLNDEEGQHLARLIDSGIINEASIGYFYDQAICSITNASYWNSPYYAGRTYDITDPDTGAVTQKLCFIWTTGNVEFAEGSLVYRGAYPGTKVGGGAVDGGAVAASAGTPVIVQPHESRFQLAASKDLQAVFEKAPTAGESTPPAPPSTADTKGEETLKLRLKLPDGSVKEFDTSLTEVHALQAAIDGEVTAAVTRGEQARLEAHATALGLEPKDVTDARLQQLAQQASDGRQYRTDLLNDLHALQLAVNGNDEQARATADRAKKAFGTLELTDIRDEVVRLTALRDAGLPNARLSEDQDPPAPPARKGRADLDAV</sequence>